<evidence type="ECO:0000313" key="4">
    <source>
        <dbReference type="Proteomes" id="UP000826656"/>
    </source>
</evidence>
<evidence type="ECO:0000256" key="1">
    <source>
        <dbReference type="SAM" id="Phobius"/>
    </source>
</evidence>
<accession>A0ABQ7URT3</accession>
<comment type="caution">
    <text evidence="3">The sequence shown here is derived from an EMBL/GenBank/DDBJ whole genome shotgun (WGS) entry which is preliminary data.</text>
</comment>
<proteinExistence type="predicted"/>
<gene>
    <name evidence="3" type="ORF">KY290_024209</name>
</gene>
<feature type="domain" description="AAA-type ATPase N-terminal" evidence="2">
    <location>
        <begin position="27"/>
        <end position="87"/>
    </location>
</feature>
<organism evidence="3 4">
    <name type="scientific">Solanum tuberosum</name>
    <name type="common">Potato</name>
    <dbReference type="NCBI Taxonomy" id="4113"/>
    <lineage>
        <taxon>Eukaryota</taxon>
        <taxon>Viridiplantae</taxon>
        <taxon>Streptophyta</taxon>
        <taxon>Embryophyta</taxon>
        <taxon>Tracheophyta</taxon>
        <taxon>Spermatophyta</taxon>
        <taxon>Magnoliopsida</taxon>
        <taxon>eudicotyledons</taxon>
        <taxon>Gunneridae</taxon>
        <taxon>Pentapetalae</taxon>
        <taxon>asterids</taxon>
        <taxon>lamiids</taxon>
        <taxon>Solanales</taxon>
        <taxon>Solanaceae</taxon>
        <taxon>Solanoideae</taxon>
        <taxon>Solaneae</taxon>
        <taxon>Solanum</taxon>
    </lineage>
</organism>
<keyword evidence="1" id="KW-0472">Membrane</keyword>
<keyword evidence="1" id="KW-1133">Transmembrane helix</keyword>
<evidence type="ECO:0000259" key="2">
    <source>
        <dbReference type="Pfam" id="PF14363"/>
    </source>
</evidence>
<dbReference type="Proteomes" id="UP000826656">
    <property type="component" value="Unassembled WGS sequence"/>
</dbReference>
<dbReference type="EMBL" id="JAIVGD010000018">
    <property type="protein sequence ID" value="KAH0753939.1"/>
    <property type="molecule type" value="Genomic_DNA"/>
</dbReference>
<name>A0ABQ7URT3_SOLTU</name>
<feature type="transmembrane region" description="Helical" evidence="1">
    <location>
        <begin position="6"/>
        <end position="27"/>
    </location>
</feature>
<sequence length="87" mass="10658">MMQDVWTQLGPTIAAIMFIWTMYQNYFPHELRGHIRRYTDKLVSYFYPYMHIIFYELETDGWFERSKAYVAIERYLSKNSSTQAKRL</sequence>
<dbReference type="InterPro" id="IPR025753">
    <property type="entry name" value="AAA_N_dom"/>
</dbReference>
<dbReference type="Pfam" id="PF14363">
    <property type="entry name" value="AAA_assoc"/>
    <property type="match status" value="1"/>
</dbReference>
<keyword evidence="4" id="KW-1185">Reference proteome</keyword>
<protein>
    <recommendedName>
        <fullName evidence="2">AAA-type ATPase N-terminal domain-containing protein</fullName>
    </recommendedName>
</protein>
<reference evidence="3 4" key="1">
    <citation type="journal article" date="2021" name="bioRxiv">
        <title>Chromosome-scale and haplotype-resolved genome assembly of a tetraploid potato cultivar.</title>
        <authorList>
            <person name="Sun H."/>
            <person name="Jiao W.-B."/>
            <person name="Krause K."/>
            <person name="Campoy J.A."/>
            <person name="Goel M."/>
            <person name="Folz-Donahue K."/>
            <person name="Kukat C."/>
            <person name="Huettel B."/>
            <person name="Schneeberger K."/>
        </authorList>
    </citation>
    <scope>NUCLEOTIDE SEQUENCE [LARGE SCALE GENOMIC DNA]</scope>
    <source>
        <strain evidence="3">SolTubOtavaFocal</strain>
        <tissue evidence="3">Leaves</tissue>
    </source>
</reference>
<keyword evidence="1" id="KW-0812">Transmembrane</keyword>
<evidence type="ECO:0000313" key="3">
    <source>
        <dbReference type="EMBL" id="KAH0753939.1"/>
    </source>
</evidence>